<organism evidence="4">
    <name type="scientific">Haemonchus placei</name>
    <name type="common">Barber's pole worm</name>
    <dbReference type="NCBI Taxonomy" id="6290"/>
    <lineage>
        <taxon>Eukaryota</taxon>
        <taxon>Metazoa</taxon>
        <taxon>Ecdysozoa</taxon>
        <taxon>Nematoda</taxon>
        <taxon>Chromadorea</taxon>
        <taxon>Rhabditida</taxon>
        <taxon>Rhabditina</taxon>
        <taxon>Rhabditomorpha</taxon>
        <taxon>Strongyloidea</taxon>
        <taxon>Trichostrongylidae</taxon>
        <taxon>Haemonchus</taxon>
    </lineage>
</organism>
<feature type="domain" description="GIPC1-3 GH1" evidence="1">
    <location>
        <begin position="149"/>
        <end position="197"/>
    </location>
</feature>
<proteinExistence type="predicted"/>
<accession>A0A0N4X8I7</accession>
<evidence type="ECO:0000313" key="4">
    <source>
        <dbReference type="WBParaSite" id="HPLM_0002067901-mRNA-1"/>
    </source>
</evidence>
<dbReference type="STRING" id="6290.A0A0N4X8I7"/>
<dbReference type="PANTHER" id="PTHR12259:SF1">
    <property type="entry name" value="GH21964P"/>
    <property type="match status" value="1"/>
</dbReference>
<dbReference type="PANTHER" id="PTHR12259">
    <property type="entry name" value="RGS-GAIP INTERACTING PROTEIN GIPC"/>
    <property type="match status" value="1"/>
</dbReference>
<evidence type="ECO:0000259" key="1">
    <source>
        <dbReference type="Pfam" id="PF25083"/>
    </source>
</evidence>
<protein>
    <submittedName>
        <fullName evidence="4">AMP-binding domain-containing protein</fullName>
    </submittedName>
</protein>
<dbReference type="InterPro" id="IPR056814">
    <property type="entry name" value="GIPC1-3_GH1"/>
</dbReference>
<dbReference type="InterPro" id="IPR017379">
    <property type="entry name" value="GIPC1/2/3"/>
</dbReference>
<dbReference type="WBParaSite" id="HPLM_0002067901-mRNA-1">
    <property type="protein sequence ID" value="HPLM_0002067901-mRNA-1"/>
    <property type="gene ID" value="HPLM_0002067901"/>
</dbReference>
<reference evidence="4" key="1">
    <citation type="submission" date="2017-02" db="UniProtKB">
        <authorList>
            <consortium name="WormBaseParasite"/>
        </authorList>
    </citation>
    <scope>IDENTIFICATION</scope>
</reference>
<reference evidence="2 3" key="2">
    <citation type="submission" date="2018-11" db="EMBL/GenBank/DDBJ databases">
        <authorList>
            <consortium name="Pathogen Informatics"/>
        </authorList>
    </citation>
    <scope>NUCLEOTIDE SEQUENCE [LARGE SCALE GENOMIC DNA]</scope>
    <source>
        <strain evidence="2 3">MHpl1</strain>
    </source>
</reference>
<dbReference type="Pfam" id="PF25083">
    <property type="entry name" value="GIPC1_GH1"/>
    <property type="match status" value="2"/>
</dbReference>
<sequence>MRGTFGTVITPSPPIDVKDVIVKLKNIAANQQNSEALTTLKSMESNQKNVIANSTQPQRCIEMLSTENGLHAKDVTIKSPQPQKCVEETVPTQKSTVVEGASKPSTTAVRVPSQKSSTLFKPRKQGRSANISNATDCSPIALAARKLKFCCQLAHGSPTAIISNFSSINELFQSIAGCFNISPDDIIFCTINTFRVAVFWELGFCCQLAHGSPTAIISNFSSIDELFQSIAGCFNISPDDIIFCTINTFRPDMDKLFSGSLEYSDMLFAHVKGQAVEVELTKTEP</sequence>
<dbReference type="EMBL" id="UZAF01022468">
    <property type="protein sequence ID" value="VDO85351.1"/>
    <property type="molecule type" value="Genomic_DNA"/>
</dbReference>
<dbReference type="OrthoDB" id="6509831at2759"/>
<name>A0A0N4X8I7_HAEPC</name>
<feature type="domain" description="GIPC1-3 GH1" evidence="1">
    <location>
        <begin position="204"/>
        <end position="269"/>
    </location>
</feature>
<keyword evidence="3" id="KW-1185">Reference proteome</keyword>
<dbReference type="Proteomes" id="UP000268014">
    <property type="component" value="Unassembled WGS sequence"/>
</dbReference>
<evidence type="ECO:0000313" key="2">
    <source>
        <dbReference type="EMBL" id="VDO85351.1"/>
    </source>
</evidence>
<dbReference type="AlphaFoldDB" id="A0A0N4X8I7"/>
<evidence type="ECO:0000313" key="3">
    <source>
        <dbReference type="Proteomes" id="UP000268014"/>
    </source>
</evidence>
<gene>
    <name evidence="2" type="ORF">HPLM_LOCUS20671</name>
</gene>